<protein>
    <recommendedName>
        <fullName evidence="1">Aminoglycoside phosphotransferase domain-containing protein</fullName>
    </recommendedName>
</protein>
<dbReference type="Proteomes" id="UP000242814">
    <property type="component" value="Unassembled WGS sequence"/>
</dbReference>
<evidence type="ECO:0000313" key="3">
    <source>
        <dbReference type="Proteomes" id="UP000242814"/>
    </source>
</evidence>
<dbReference type="Gene3D" id="3.90.1200.10">
    <property type="match status" value="2"/>
</dbReference>
<dbReference type="InterPro" id="IPR011009">
    <property type="entry name" value="Kinase-like_dom_sf"/>
</dbReference>
<proteinExistence type="predicted"/>
<feature type="domain" description="Aminoglycoside phosphotransferase" evidence="1">
    <location>
        <begin position="89"/>
        <end position="296"/>
    </location>
</feature>
<dbReference type="VEuPathDB" id="FungiDB:PADG_02936"/>
<evidence type="ECO:0000313" key="2">
    <source>
        <dbReference type="EMBL" id="ODH28349.1"/>
    </source>
</evidence>
<evidence type="ECO:0000259" key="1">
    <source>
        <dbReference type="Pfam" id="PF01636"/>
    </source>
</evidence>
<organism evidence="2 3">
    <name type="scientific">Paracoccidioides brasiliensis</name>
    <dbReference type="NCBI Taxonomy" id="121759"/>
    <lineage>
        <taxon>Eukaryota</taxon>
        <taxon>Fungi</taxon>
        <taxon>Dikarya</taxon>
        <taxon>Ascomycota</taxon>
        <taxon>Pezizomycotina</taxon>
        <taxon>Eurotiomycetes</taxon>
        <taxon>Eurotiomycetidae</taxon>
        <taxon>Onygenales</taxon>
        <taxon>Ajellomycetaceae</taxon>
        <taxon>Paracoccidioides</taxon>
    </lineage>
</organism>
<dbReference type="VEuPathDB" id="FungiDB:PABG_01042"/>
<dbReference type="PANTHER" id="PTHR21310">
    <property type="entry name" value="AMINOGLYCOSIDE PHOSPHOTRANSFERASE-RELATED-RELATED"/>
    <property type="match status" value="1"/>
</dbReference>
<dbReference type="EMBL" id="LZYO01000147">
    <property type="protein sequence ID" value="ODH28349.1"/>
    <property type="molecule type" value="Genomic_DNA"/>
</dbReference>
<dbReference type="SUPFAM" id="SSF56112">
    <property type="entry name" value="Protein kinase-like (PK-like)"/>
    <property type="match status" value="2"/>
</dbReference>
<accession>A0A1D2JEH4</accession>
<reference evidence="2 3" key="1">
    <citation type="submission" date="2016-06" db="EMBL/GenBank/DDBJ databases">
        <authorList>
            <person name="Kjaerup R.B."/>
            <person name="Dalgaard T.S."/>
            <person name="Juul-Madsen H.R."/>
        </authorList>
    </citation>
    <scope>NUCLEOTIDE SEQUENCE [LARGE SCALE GENOMIC DNA]</scope>
    <source>
        <strain evidence="2 3">Pb300</strain>
    </source>
</reference>
<dbReference type="VEuPathDB" id="FungiDB:PABG_00520"/>
<dbReference type="AlphaFoldDB" id="A0A1D2JEH4"/>
<dbReference type="Pfam" id="PF01636">
    <property type="entry name" value="APH"/>
    <property type="match status" value="2"/>
</dbReference>
<dbReference type="CDD" id="cd05120">
    <property type="entry name" value="APH_ChoK_like"/>
    <property type="match status" value="1"/>
</dbReference>
<dbReference type="VEuPathDB" id="FungiDB:PADG_04445"/>
<gene>
    <name evidence="2" type="ORF">ACO22_03950</name>
</gene>
<dbReference type="InterPro" id="IPR051678">
    <property type="entry name" value="AGP_Transferase"/>
</dbReference>
<comment type="caution">
    <text evidence="2">The sequence shown here is derived from an EMBL/GenBank/DDBJ whole genome shotgun (WGS) entry which is preliminary data.</text>
</comment>
<dbReference type="PANTHER" id="PTHR21310:SF58">
    <property type="entry name" value="AMINOGLYCOSIDE PHOSPHOTRANSFERASE DOMAIN-CONTAINING PROTEIN"/>
    <property type="match status" value="1"/>
</dbReference>
<sequence>MASNASTQALIVSKSESTHNLEDGVPFAYENLRVGETYLKLDKTLFRITPDAKKGPPLEGDVITVLSKQGGRLVLERDYSYVSKGGTAVRRFEVEAMKLVAKHTSVPLPEVIYSLMSDSSGEIGMTTIPGTTLESLWDKLNSESKKSICHETWDQIAKLREIPQPPALKQFFQCLADGSPTLDPLIEDLDRCGTPLYTDEDVRARIYHRYLHFGGLRYKNELPDMLPRSSCTVFTHADIAPRNIMVDDHYRITGILDWEYAGWYPDYWEYAQIMRPACRTDEDVRARIYHRYLHFGGLRYKNELPDMLPRSSCTVFTHADIAPRNIMVDDHYRITGILDWEYAGWYPDYWEYAQIMRPACRTGDWQKWMDLTAPHKWDISGIAAARRILF</sequence>
<name>A0A1D2JEH4_PARBR</name>
<dbReference type="InterPro" id="IPR002575">
    <property type="entry name" value="Aminoglycoside_PTrfase"/>
</dbReference>
<feature type="domain" description="Aminoglycoside phosphotransferase" evidence="1">
    <location>
        <begin position="301"/>
        <end position="356"/>
    </location>
</feature>